<dbReference type="InterPro" id="IPR017439">
    <property type="entry name" value="Amidohydrolase"/>
</dbReference>
<keyword evidence="1" id="KW-0378">Hydrolase</keyword>
<dbReference type="PIRSF" id="PIRSF005962">
    <property type="entry name" value="Pept_M20D_amidohydro"/>
    <property type="match status" value="1"/>
</dbReference>
<dbReference type="AlphaFoldDB" id="A0A0Q2MHA0"/>
<evidence type="ECO:0000259" key="3">
    <source>
        <dbReference type="Pfam" id="PF07687"/>
    </source>
</evidence>
<dbReference type="PANTHER" id="PTHR11014">
    <property type="entry name" value="PEPTIDASE M20 FAMILY MEMBER"/>
    <property type="match status" value="1"/>
</dbReference>
<dbReference type="NCBIfam" id="TIGR01891">
    <property type="entry name" value="amidohydrolases"/>
    <property type="match status" value="1"/>
</dbReference>
<proteinExistence type="predicted"/>
<feature type="binding site" evidence="2">
    <location>
        <position position="103"/>
    </location>
    <ligand>
        <name>Mn(2+)</name>
        <dbReference type="ChEBI" id="CHEBI:29035"/>
        <label>2</label>
    </ligand>
</feature>
<dbReference type="PANTHER" id="PTHR11014:SF63">
    <property type="entry name" value="METALLOPEPTIDASE, PUTATIVE (AFU_ORTHOLOGUE AFUA_6G09600)-RELATED"/>
    <property type="match status" value="1"/>
</dbReference>
<keyword evidence="2" id="KW-0464">Manganese</keyword>
<name>A0A0Q2MHA0_VIBFU</name>
<sequence>MNTIDVLTPWIPDAIRIRHAIHQHPELGFEENHTQALVAAELHRYGVDEVNTDFGKTGVVGVIHGALGDGPSIGLRADMDALPIHEENTFAHRSCHDGKMHACGHDGHTTMLLLAARYLADSRQFSGRVVLIFQPAEEGRGGAETMIGDGLLQRYPIDACYALHNMPGIPAGHFAFKTGPIMASSDRLFVTINGQSGHAGLPHLTQDPLLVATHIYQGIQGMVSRSYDPFDPLVVSVTQLHCGETTNAIADQAHMSGTFRTLNQTTRDSLVARLAQLVEHSAKAHGMRAEFKLGPISHPPTVNTAEETAQAIVAAQKTVGAAHVNPSCEAKLTSEDFAFFLNQVPGCYGFLGNGAGENGTCSVGLHNKAYDFNNNLLPIGAAYFIHLIEKH</sequence>
<dbReference type="InterPro" id="IPR011650">
    <property type="entry name" value="Peptidase_M20_dimer"/>
</dbReference>
<comment type="cofactor">
    <cofactor evidence="2">
        <name>Mn(2+)</name>
        <dbReference type="ChEBI" id="CHEBI:29035"/>
    </cofactor>
    <text evidence="2">The Mn(2+) ion enhances activity.</text>
</comment>
<feature type="binding site" evidence="2">
    <location>
        <position position="164"/>
    </location>
    <ligand>
        <name>Mn(2+)</name>
        <dbReference type="ChEBI" id="CHEBI:29035"/>
        <label>2</label>
    </ligand>
</feature>
<dbReference type="InterPro" id="IPR002933">
    <property type="entry name" value="Peptidase_M20"/>
</dbReference>
<evidence type="ECO:0000256" key="1">
    <source>
        <dbReference type="ARBA" id="ARBA00022801"/>
    </source>
</evidence>
<keyword evidence="2" id="KW-0479">Metal-binding</keyword>
<comment type="caution">
    <text evidence="4">The sequence shown here is derived from an EMBL/GenBank/DDBJ whole genome shotgun (WGS) entry which is preliminary data.</text>
</comment>
<dbReference type="RefSeq" id="WP_055465477.1">
    <property type="nucleotide sequence ID" value="NZ_LKHS01000004.1"/>
</dbReference>
<feature type="binding site" evidence="2">
    <location>
        <position position="138"/>
    </location>
    <ligand>
        <name>Mn(2+)</name>
        <dbReference type="ChEBI" id="CHEBI:29035"/>
        <label>2</label>
    </ligand>
</feature>
<dbReference type="Gene3D" id="3.40.630.10">
    <property type="entry name" value="Zn peptidases"/>
    <property type="match status" value="1"/>
</dbReference>
<gene>
    <name evidence="4" type="ORF">AMR76_05005</name>
</gene>
<feature type="binding site" evidence="2">
    <location>
        <position position="366"/>
    </location>
    <ligand>
        <name>Mn(2+)</name>
        <dbReference type="ChEBI" id="CHEBI:29035"/>
        <label>2</label>
    </ligand>
</feature>
<dbReference type="FunCoup" id="A0A0Q2MHA0">
    <property type="interactions" value="327"/>
</dbReference>
<dbReference type="GO" id="GO:0019877">
    <property type="term" value="P:diaminopimelate biosynthetic process"/>
    <property type="evidence" value="ECO:0007669"/>
    <property type="project" value="UniProtKB-ARBA"/>
</dbReference>
<organism evidence="4 5">
    <name type="scientific">Vibrio furnissii</name>
    <dbReference type="NCBI Taxonomy" id="29494"/>
    <lineage>
        <taxon>Bacteria</taxon>
        <taxon>Pseudomonadati</taxon>
        <taxon>Pseudomonadota</taxon>
        <taxon>Gammaproteobacteria</taxon>
        <taxon>Vibrionales</taxon>
        <taxon>Vibrionaceae</taxon>
        <taxon>Vibrio</taxon>
    </lineage>
</organism>
<feature type="domain" description="Peptidase M20 dimerisation" evidence="3">
    <location>
        <begin position="190"/>
        <end position="283"/>
    </location>
</feature>
<dbReference type="Pfam" id="PF07687">
    <property type="entry name" value="M20_dimer"/>
    <property type="match status" value="1"/>
</dbReference>
<dbReference type="InterPro" id="IPR036264">
    <property type="entry name" value="Bact_exopeptidase_dim_dom"/>
</dbReference>
<dbReference type="SUPFAM" id="SSF53187">
    <property type="entry name" value="Zn-dependent exopeptidases"/>
    <property type="match status" value="1"/>
</dbReference>
<accession>A0A0Q2MHA0</accession>
<dbReference type="Proteomes" id="UP000051221">
    <property type="component" value="Unassembled WGS sequence"/>
</dbReference>
<feature type="binding site" evidence="2">
    <location>
        <position position="105"/>
    </location>
    <ligand>
        <name>Mn(2+)</name>
        <dbReference type="ChEBI" id="CHEBI:29035"/>
        <label>2</label>
    </ligand>
</feature>
<dbReference type="GO" id="GO:0050118">
    <property type="term" value="F:N-acetyldiaminopimelate deacetylase activity"/>
    <property type="evidence" value="ECO:0007669"/>
    <property type="project" value="UniProtKB-ARBA"/>
</dbReference>
<reference evidence="4 5" key="1">
    <citation type="submission" date="2015-08" db="EMBL/GenBank/DDBJ databases">
        <title>Antibacterial properties of a collection of Vibrionaceae strains.</title>
        <authorList>
            <person name="Giubergia S."/>
        </authorList>
    </citation>
    <scope>NUCLEOTIDE SEQUENCE [LARGE SCALE GENOMIC DNA]</scope>
    <source>
        <strain evidence="4 5">S0821</strain>
    </source>
</reference>
<dbReference type="Gene3D" id="3.30.70.360">
    <property type="match status" value="1"/>
</dbReference>
<dbReference type="EMBL" id="LKHS01000004">
    <property type="protein sequence ID" value="KQH87082.1"/>
    <property type="molecule type" value="Genomic_DNA"/>
</dbReference>
<dbReference type="CDD" id="cd05666">
    <property type="entry name" value="M20_Acy1-like"/>
    <property type="match status" value="1"/>
</dbReference>
<dbReference type="SUPFAM" id="SSF55031">
    <property type="entry name" value="Bacterial exopeptidase dimerisation domain"/>
    <property type="match status" value="1"/>
</dbReference>
<keyword evidence="5" id="KW-1185">Reference proteome</keyword>
<dbReference type="Pfam" id="PF01546">
    <property type="entry name" value="Peptidase_M20"/>
    <property type="match status" value="1"/>
</dbReference>
<evidence type="ECO:0000313" key="4">
    <source>
        <dbReference type="EMBL" id="KQH87082.1"/>
    </source>
</evidence>
<protein>
    <submittedName>
        <fullName evidence="4">Peptidase M20</fullName>
    </submittedName>
</protein>
<evidence type="ECO:0000256" key="2">
    <source>
        <dbReference type="PIRSR" id="PIRSR005962-1"/>
    </source>
</evidence>
<dbReference type="InParanoid" id="A0A0Q2MHA0"/>
<dbReference type="FunFam" id="3.30.70.360:FF:000001">
    <property type="entry name" value="N-acetyldiaminopimelate deacetylase"/>
    <property type="match status" value="1"/>
</dbReference>
<dbReference type="GO" id="GO:0046872">
    <property type="term" value="F:metal ion binding"/>
    <property type="evidence" value="ECO:0007669"/>
    <property type="project" value="UniProtKB-KW"/>
</dbReference>
<evidence type="ECO:0000313" key="5">
    <source>
        <dbReference type="Proteomes" id="UP000051221"/>
    </source>
</evidence>